<dbReference type="RefSeq" id="WP_316470599.1">
    <property type="nucleotide sequence ID" value="NZ_JAVKQK010000077.1"/>
</dbReference>
<feature type="region of interest" description="Disordered" evidence="1">
    <location>
        <begin position="35"/>
        <end position="70"/>
    </location>
</feature>
<organism evidence="2 3">
    <name type="scientific">Helicobacter pylori</name>
    <name type="common">Campylobacter pylori</name>
    <dbReference type="NCBI Taxonomy" id="210"/>
    <lineage>
        <taxon>Bacteria</taxon>
        <taxon>Pseudomonadati</taxon>
        <taxon>Campylobacterota</taxon>
        <taxon>Epsilonproteobacteria</taxon>
        <taxon>Campylobacterales</taxon>
        <taxon>Helicobacteraceae</taxon>
        <taxon>Helicobacter</taxon>
    </lineage>
</organism>
<sequence length="70" mass="7923">MEERRDKGLPLRELPPKHKRDVFGENVKAEAERKAKQAAKATDPKRHRIPNFGYPTAANKNPSTFSQLGP</sequence>
<dbReference type="AlphaFoldDB" id="A0AAW8XH84"/>
<proteinExistence type="predicted"/>
<accession>A0AAW8XH84</accession>
<dbReference type="Proteomes" id="UP001262343">
    <property type="component" value="Unassembled WGS sequence"/>
</dbReference>
<evidence type="ECO:0000256" key="1">
    <source>
        <dbReference type="SAM" id="MobiDB-lite"/>
    </source>
</evidence>
<evidence type="ECO:0000313" key="3">
    <source>
        <dbReference type="Proteomes" id="UP001262343"/>
    </source>
</evidence>
<name>A0AAW8XH84_HELPX</name>
<feature type="compositionally biased region" description="Polar residues" evidence="1">
    <location>
        <begin position="58"/>
        <end position="70"/>
    </location>
</feature>
<gene>
    <name evidence="2" type="ORF">RGC53_08265</name>
</gene>
<dbReference type="EMBL" id="JAVKQK010000077">
    <property type="protein sequence ID" value="MDU9790771.1"/>
    <property type="molecule type" value="Genomic_DNA"/>
</dbReference>
<evidence type="ECO:0000313" key="2">
    <source>
        <dbReference type="EMBL" id="MDU9790771.1"/>
    </source>
</evidence>
<comment type="caution">
    <text evidence="2">The sequence shown here is derived from an EMBL/GenBank/DDBJ whole genome shotgun (WGS) entry which is preliminary data.</text>
</comment>
<reference evidence="2" key="1">
    <citation type="submission" date="2023-08" db="EMBL/GenBank/DDBJ databases">
        <title>First insite into the whole-genome sequence variations in clarithromycin resistant Helicobacter pylori clinical isolates in Russia.</title>
        <authorList>
            <person name="Starkova D.A."/>
            <person name="Svarval A.V."/>
            <person name="Polev D.E."/>
            <person name="Saitova A.T."/>
            <person name="Gladyshev N.S."/>
            <person name="Egorova S.A."/>
        </authorList>
    </citation>
    <scope>NUCLEOTIDE SEQUENCE</scope>
    <source>
        <strain evidence="2">HP96</strain>
    </source>
</reference>
<protein>
    <submittedName>
        <fullName evidence="2">Uncharacterized protein</fullName>
    </submittedName>
</protein>
<feature type="region of interest" description="Disordered" evidence="1">
    <location>
        <begin position="1"/>
        <end position="20"/>
    </location>
</feature>
<feature type="non-terminal residue" evidence="2">
    <location>
        <position position="70"/>
    </location>
</feature>